<feature type="compositionally biased region" description="Basic and acidic residues" evidence="1">
    <location>
        <begin position="53"/>
        <end position="80"/>
    </location>
</feature>
<protein>
    <recommendedName>
        <fullName evidence="2">Reverse transcriptase domain-containing protein</fullName>
    </recommendedName>
</protein>
<dbReference type="InterPro" id="IPR000477">
    <property type="entry name" value="RT_dom"/>
</dbReference>
<dbReference type="SUPFAM" id="SSF50630">
    <property type="entry name" value="Acid proteases"/>
    <property type="match status" value="1"/>
</dbReference>
<dbReference type="CDD" id="cd00303">
    <property type="entry name" value="retropepsin_like"/>
    <property type="match status" value="1"/>
</dbReference>
<feature type="domain" description="Reverse transcriptase" evidence="2">
    <location>
        <begin position="416"/>
        <end position="595"/>
    </location>
</feature>
<evidence type="ECO:0000256" key="1">
    <source>
        <dbReference type="SAM" id="MobiDB-lite"/>
    </source>
</evidence>
<dbReference type="Pfam" id="PF00078">
    <property type="entry name" value="RVT_1"/>
    <property type="match status" value="1"/>
</dbReference>
<feature type="non-terminal residue" evidence="3">
    <location>
        <position position="1"/>
    </location>
</feature>
<dbReference type="InterPro" id="IPR053134">
    <property type="entry name" value="RNA-dir_DNA_polymerase"/>
</dbReference>
<organism evidence="3 4">
    <name type="scientific">Mucuna pruriens</name>
    <name type="common">Velvet bean</name>
    <name type="synonym">Dolichos pruriens</name>
    <dbReference type="NCBI Taxonomy" id="157652"/>
    <lineage>
        <taxon>Eukaryota</taxon>
        <taxon>Viridiplantae</taxon>
        <taxon>Streptophyta</taxon>
        <taxon>Embryophyta</taxon>
        <taxon>Tracheophyta</taxon>
        <taxon>Spermatophyta</taxon>
        <taxon>Magnoliopsida</taxon>
        <taxon>eudicotyledons</taxon>
        <taxon>Gunneridae</taxon>
        <taxon>Pentapetalae</taxon>
        <taxon>rosids</taxon>
        <taxon>fabids</taxon>
        <taxon>Fabales</taxon>
        <taxon>Fabaceae</taxon>
        <taxon>Papilionoideae</taxon>
        <taxon>50 kb inversion clade</taxon>
        <taxon>NPAAA clade</taxon>
        <taxon>indigoferoid/millettioid clade</taxon>
        <taxon>Phaseoleae</taxon>
        <taxon>Mucuna</taxon>
    </lineage>
</organism>
<dbReference type="Proteomes" id="UP000257109">
    <property type="component" value="Unassembled WGS sequence"/>
</dbReference>
<dbReference type="AlphaFoldDB" id="A0A371FKR2"/>
<evidence type="ECO:0000259" key="2">
    <source>
        <dbReference type="PROSITE" id="PS50878"/>
    </source>
</evidence>
<name>A0A371FKR2_MUCPR</name>
<dbReference type="CDD" id="cd01647">
    <property type="entry name" value="RT_LTR"/>
    <property type="match status" value="1"/>
</dbReference>
<dbReference type="SUPFAM" id="SSF56672">
    <property type="entry name" value="DNA/RNA polymerases"/>
    <property type="match status" value="1"/>
</dbReference>
<dbReference type="PROSITE" id="PS50878">
    <property type="entry name" value="RT_POL"/>
    <property type="match status" value="1"/>
</dbReference>
<dbReference type="Gene3D" id="3.10.10.10">
    <property type="entry name" value="HIV Type 1 Reverse Transcriptase, subunit A, domain 1"/>
    <property type="match status" value="1"/>
</dbReference>
<accession>A0A371FKR2</accession>
<dbReference type="Gene3D" id="2.40.70.10">
    <property type="entry name" value="Acid Proteases"/>
    <property type="match status" value="1"/>
</dbReference>
<dbReference type="EMBL" id="QJKJ01008705">
    <property type="protein sequence ID" value="RDX78896.1"/>
    <property type="molecule type" value="Genomic_DNA"/>
</dbReference>
<dbReference type="PANTHER" id="PTHR24559:SF444">
    <property type="entry name" value="REVERSE TRANSCRIPTASE DOMAIN-CONTAINING PROTEIN"/>
    <property type="match status" value="1"/>
</dbReference>
<comment type="caution">
    <text evidence="3">The sequence shown here is derived from an EMBL/GenBank/DDBJ whole genome shotgun (WGS) entry which is preliminary data.</text>
</comment>
<keyword evidence="4" id="KW-1185">Reference proteome</keyword>
<gene>
    <name evidence="3" type="ORF">CR513_40746</name>
</gene>
<dbReference type="InterPro" id="IPR043502">
    <property type="entry name" value="DNA/RNA_pol_sf"/>
</dbReference>
<dbReference type="Gene3D" id="3.30.70.270">
    <property type="match status" value="1"/>
</dbReference>
<evidence type="ECO:0000313" key="3">
    <source>
        <dbReference type="EMBL" id="RDX78896.1"/>
    </source>
</evidence>
<dbReference type="OrthoDB" id="1928766at2759"/>
<sequence length="604" mass="68387">MGPNVDNWCDFHRVVGHSTEECWTLRSQIERLVQNDHLDWYVQRPTSTRHGSRHMDAWRECDAGQESDRGAKTREEERSRPKPHTWHRGTIVTISDGCVSSPSRERGQKVQTILSGANLTPLGSWRHYGPTITFDDRDLRNGPPDHDESMVISVVAVEYKIERVLVDQGSSANILYWSTYQKLKLPPGHLTKCAGTLYGFAGEQVPIKGTIELETILGEDSGVRRISVLYTVVDVGASYNIILGRPALNHLGAVVSTYHLCMKFPVGREVGSVWADSRIARRCYEESLRTEVRRQRPERSVVNVLDLDLDPRGQLKRERPLSAEDLKDVQVGPLATQATRVGAALDPGEEACLVAFLRRNHDVFAWNADDMPGIDPDFISHHLSVAKDAKPIAQKKCKQGEEKRRATQEETTKLLAAGFIREVRYPTWLTNVVMVKKVSGKWRMCTDYTDLNKACPKDPYPLPSIDQLVDGVSGFTLLSFMDACSGYNQIRMCEQDEEKTAFITDEGIFCYRVMPFGLKNAEATYQRLMDEIFKRVRGSDVEVYVDDMVVKSKATDNHWESLGRVFEILRKYRLRLNPTKCSFGVQAGKFLGYMLTERGIEANP</sequence>
<proteinExistence type="predicted"/>
<dbReference type="InterPro" id="IPR021109">
    <property type="entry name" value="Peptidase_aspartic_dom_sf"/>
</dbReference>
<dbReference type="PANTHER" id="PTHR24559">
    <property type="entry name" value="TRANSPOSON TY3-I GAG-POL POLYPROTEIN"/>
    <property type="match status" value="1"/>
</dbReference>
<reference evidence="3" key="1">
    <citation type="submission" date="2018-05" db="EMBL/GenBank/DDBJ databases">
        <title>Draft genome of Mucuna pruriens seed.</title>
        <authorList>
            <person name="Nnadi N.E."/>
            <person name="Vos R."/>
            <person name="Hasami M.H."/>
            <person name="Devisetty U.K."/>
            <person name="Aguiy J.C."/>
        </authorList>
    </citation>
    <scope>NUCLEOTIDE SEQUENCE [LARGE SCALE GENOMIC DNA]</scope>
    <source>
        <strain evidence="3">JCA_2017</strain>
    </source>
</reference>
<dbReference type="InterPro" id="IPR043128">
    <property type="entry name" value="Rev_trsase/Diguanyl_cyclase"/>
</dbReference>
<feature type="region of interest" description="Disordered" evidence="1">
    <location>
        <begin position="49"/>
        <end position="84"/>
    </location>
</feature>
<evidence type="ECO:0000313" key="4">
    <source>
        <dbReference type="Proteomes" id="UP000257109"/>
    </source>
</evidence>